<dbReference type="Proteomes" id="UP000053477">
    <property type="component" value="Unassembled WGS sequence"/>
</dbReference>
<sequence>MAPQTKRPRSSSSSQAETSNKYPRTNPKPTPHDAIWFDDGSIVLATDVHLYRAHKSILAQYFTVFKDMFDMPTGEEGFGDGGSVSAERWDGLLLVRMAGDSDEDVYHLLMTLYDREYHQKDKPTTLPIILALLNLGTKYDIAAIRREVIEHLSIYYPSEYENWFSDYQPPLLKEDQGTPKDANFQLLAAARRCNAGSILPMLFYSCAIEPLDKIFESMNLLDIKDFKNLIDGRENMLARWVSIFGKTVLRPEDKCQSQTCSDARIRMFSHRMYFEVEFPPEIFPLGAYTGALRELGKGEDYKNLCRSCVLKFHSCLPAFMFMFWEALPCIFRLCRWDDLPESIDA</sequence>
<feature type="compositionally biased region" description="Polar residues" evidence="1">
    <location>
        <begin position="10"/>
        <end position="23"/>
    </location>
</feature>
<dbReference type="PROSITE" id="PS50097">
    <property type="entry name" value="BTB"/>
    <property type="match status" value="1"/>
</dbReference>
<feature type="domain" description="BTB" evidence="2">
    <location>
        <begin position="40"/>
        <end position="121"/>
    </location>
</feature>
<name>A0A0H2R366_9AGAM</name>
<dbReference type="Gene3D" id="3.30.710.10">
    <property type="entry name" value="Potassium Channel Kv1.1, Chain A"/>
    <property type="match status" value="1"/>
</dbReference>
<dbReference type="OrthoDB" id="3036049at2759"/>
<organism evidence="3 4">
    <name type="scientific">Schizopora paradoxa</name>
    <dbReference type="NCBI Taxonomy" id="27342"/>
    <lineage>
        <taxon>Eukaryota</taxon>
        <taxon>Fungi</taxon>
        <taxon>Dikarya</taxon>
        <taxon>Basidiomycota</taxon>
        <taxon>Agaricomycotina</taxon>
        <taxon>Agaricomycetes</taxon>
        <taxon>Hymenochaetales</taxon>
        <taxon>Schizoporaceae</taxon>
        <taxon>Schizopora</taxon>
    </lineage>
</organism>
<evidence type="ECO:0000256" key="1">
    <source>
        <dbReference type="SAM" id="MobiDB-lite"/>
    </source>
</evidence>
<reference evidence="3 4" key="1">
    <citation type="submission" date="2015-04" db="EMBL/GenBank/DDBJ databases">
        <title>Complete genome sequence of Schizopora paradoxa KUC8140, a cosmopolitan wood degrader in East Asia.</title>
        <authorList>
            <consortium name="DOE Joint Genome Institute"/>
            <person name="Min B."/>
            <person name="Park H."/>
            <person name="Jang Y."/>
            <person name="Kim J.-J."/>
            <person name="Kim K.H."/>
            <person name="Pangilinan J."/>
            <person name="Lipzen A."/>
            <person name="Riley R."/>
            <person name="Grigoriev I.V."/>
            <person name="Spatafora J.W."/>
            <person name="Choi I.-G."/>
        </authorList>
    </citation>
    <scope>NUCLEOTIDE SEQUENCE [LARGE SCALE GENOMIC DNA]</scope>
    <source>
        <strain evidence="3 4">KUC8140</strain>
    </source>
</reference>
<proteinExistence type="predicted"/>
<evidence type="ECO:0000259" key="2">
    <source>
        <dbReference type="PROSITE" id="PS50097"/>
    </source>
</evidence>
<dbReference type="AlphaFoldDB" id="A0A0H2R366"/>
<accession>A0A0H2R366</accession>
<gene>
    <name evidence="3" type="ORF">SCHPADRAFT_1002449</name>
</gene>
<dbReference type="EMBL" id="KQ086222">
    <property type="protein sequence ID" value="KLO06259.1"/>
    <property type="molecule type" value="Genomic_DNA"/>
</dbReference>
<dbReference type="InterPro" id="IPR000210">
    <property type="entry name" value="BTB/POZ_dom"/>
</dbReference>
<dbReference type="InParanoid" id="A0A0H2R366"/>
<feature type="region of interest" description="Disordered" evidence="1">
    <location>
        <begin position="1"/>
        <end position="32"/>
    </location>
</feature>
<evidence type="ECO:0000313" key="3">
    <source>
        <dbReference type="EMBL" id="KLO06259.1"/>
    </source>
</evidence>
<dbReference type="InterPro" id="IPR011333">
    <property type="entry name" value="SKP1/BTB/POZ_sf"/>
</dbReference>
<evidence type="ECO:0000313" key="4">
    <source>
        <dbReference type="Proteomes" id="UP000053477"/>
    </source>
</evidence>
<keyword evidence="4" id="KW-1185">Reference proteome</keyword>
<protein>
    <recommendedName>
        <fullName evidence="2">BTB domain-containing protein</fullName>
    </recommendedName>
</protein>